<sequence length="1106" mass="121809">MLSDDDELNIYGDLDDFQNAEEKKSKELEAWETKYKGAQAEIEGLKAENKALGKKIRAMEVNLQNLMDTAKAEIKRKESMITQLRKEKDDICFRRKRGRAEEDAKDVGQEHKRSKLSEPGSNKFKTAHGNDHENERPTDYKHSEHKRPNLLAEPATNRVKIESKEPRKHKLEEAAINKFRIEPKVSEKMQHQKSSTGEEANRDSKRTIRSRSPREEPHKSNDRHGHSDSRLKERVRRRSRSRSDKRSHRHEPHHRSRQSRDRGNKRRSASRSPNRTAAAKPSAPQPPDDCSKGALKAATAKTLFGEETDDKVPATLNVEMIKKMQENKSPATPQELYTPENKLQPIGGEKIAKNEEISRSAIDGYFQVKPQAKDCTLPASQAETKIQEKAATATQEEAGIFSWDSTLDKQQIPGLDMICQQQSPVKNETHDSKEQQPEDVEALGAVKSDVIEDCIIYGMEEKITRPLEDCQQTDSNEKVQQKQERLSLKPETIPKAAVKDEALIKELSTKTRTKSKEKKGKLIPKVIKATAQVEDQETKPASSELKEATAAAVTDKPPSMAHLKTPTKCSDTILDDDCPTPRRDTETTEIQAAEELATPTNGSAMNTISERPIQTAAAIEIIEDIRLPVIVDIENIALSVDVPFDSSAEIITDGSAAPPDLDVVDGKKENEADAELAKKASCVAEHMQIEEQETEGLGDKADGEEMEVPVAETPVNETVPTPEAPEAPAAIETLSTATHVSEDEAKTPVIKTAIPETKNETMEAAVNETPAEESPVADAAALETPVKETPETLVSEIPVKKTPAVAVSAANNETSAIETPPSMEEPPAAAVNASKNQCPGKETPAIPSTGIEIPILPPHGSIHDSLIVAATSKPSSILYAQPDSTKTDHSEDMVLEAAMNELTGEQEPVPSAANTSYPNLTLAEDTIEMALQQLHQTSPDETKVTSTSNKSQQTPQNDLMQTLTASPLQLSPGKSTPKGRKTTPMTTPEKLRVEKTPLKKRKIHMPEEEVVVPQTPPSPVQPAAALRNEASPTLQHVTIDETLDESINHSFGSDTSVVTKRCSMGSTDYQFERINDEIVLRVSRRRRRLRPSQAPPLDDGEKSATP</sequence>
<evidence type="ECO:0000313" key="3">
    <source>
        <dbReference type="EMBL" id="SPP72887.1"/>
    </source>
</evidence>
<feature type="region of interest" description="Disordered" evidence="2">
    <location>
        <begin position="325"/>
        <end position="349"/>
    </location>
</feature>
<keyword evidence="1" id="KW-0175">Coiled coil</keyword>
<dbReference type="Proteomes" id="UP000268350">
    <property type="component" value="Unassembled WGS sequence"/>
</dbReference>
<feature type="region of interest" description="Disordered" evidence="2">
    <location>
        <begin position="761"/>
        <end position="793"/>
    </location>
</feature>
<feature type="compositionally biased region" description="Basic and acidic residues" evidence="2">
    <location>
        <begin position="159"/>
        <end position="190"/>
    </location>
</feature>
<feature type="region of interest" description="Disordered" evidence="2">
    <location>
        <begin position="467"/>
        <end position="493"/>
    </location>
</feature>
<evidence type="ECO:0000256" key="1">
    <source>
        <dbReference type="SAM" id="Coils"/>
    </source>
</evidence>
<reference evidence="4" key="1">
    <citation type="submission" date="2018-01" db="EMBL/GenBank/DDBJ databases">
        <authorList>
            <person name="Alioto T."/>
            <person name="Alioto T."/>
        </authorList>
    </citation>
    <scope>NUCLEOTIDE SEQUENCE [LARGE SCALE GENOMIC DNA]</scope>
</reference>
<dbReference type="OrthoDB" id="1938039at2759"/>
<feature type="region of interest" description="Disordered" evidence="2">
    <location>
        <begin position="532"/>
        <end position="564"/>
    </location>
</feature>
<dbReference type="OMA" id="RLPIKMD"/>
<feature type="compositionally biased region" description="Polar residues" evidence="2">
    <location>
        <begin position="944"/>
        <end position="974"/>
    </location>
</feature>
<keyword evidence="4" id="KW-1185">Reference proteome</keyword>
<name>A0A3B0IYL0_DROGU</name>
<dbReference type="EMBL" id="OUUW01000001">
    <property type="protein sequence ID" value="SPP72887.1"/>
    <property type="molecule type" value="Genomic_DNA"/>
</dbReference>
<gene>
    <name evidence="3" type="ORF">DGUA_6G000282</name>
</gene>
<protein>
    <submittedName>
        <fullName evidence="3">Blast:Titin</fullName>
    </submittedName>
</protein>
<organism evidence="3 4">
    <name type="scientific">Drosophila guanche</name>
    <name type="common">Fruit fly</name>
    <dbReference type="NCBI Taxonomy" id="7266"/>
    <lineage>
        <taxon>Eukaryota</taxon>
        <taxon>Metazoa</taxon>
        <taxon>Ecdysozoa</taxon>
        <taxon>Arthropoda</taxon>
        <taxon>Hexapoda</taxon>
        <taxon>Insecta</taxon>
        <taxon>Pterygota</taxon>
        <taxon>Neoptera</taxon>
        <taxon>Endopterygota</taxon>
        <taxon>Diptera</taxon>
        <taxon>Brachycera</taxon>
        <taxon>Muscomorpha</taxon>
        <taxon>Ephydroidea</taxon>
        <taxon>Drosophilidae</taxon>
        <taxon>Drosophila</taxon>
        <taxon>Sophophora</taxon>
    </lineage>
</organism>
<feature type="compositionally biased region" description="Basic and acidic residues" evidence="2">
    <location>
        <begin position="93"/>
        <end position="111"/>
    </location>
</feature>
<feature type="compositionally biased region" description="Basic and acidic residues" evidence="2">
    <location>
        <begin position="199"/>
        <end position="232"/>
    </location>
</feature>
<feature type="compositionally biased region" description="Basic and acidic residues" evidence="2">
    <location>
        <begin position="128"/>
        <end position="142"/>
    </location>
</feature>
<feature type="coiled-coil region" evidence="1">
    <location>
        <begin position="14"/>
        <end position="87"/>
    </location>
</feature>
<accession>A0A3B0IYL0</accession>
<feature type="region of interest" description="Disordered" evidence="2">
    <location>
        <begin position="93"/>
        <end position="294"/>
    </location>
</feature>
<evidence type="ECO:0000313" key="4">
    <source>
        <dbReference type="Proteomes" id="UP000268350"/>
    </source>
</evidence>
<feature type="region of interest" description="Disordered" evidence="2">
    <location>
        <begin position="1085"/>
        <end position="1106"/>
    </location>
</feature>
<feature type="region of interest" description="Disordered" evidence="2">
    <location>
        <begin position="931"/>
        <end position="1023"/>
    </location>
</feature>
<dbReference type="AlphaFoldDB" id="A0A3B0IYL0"/>
<feature type="region of interest" description="Disordered" evidence="2">
    <location>
        <begin position="812"/>
        <end position="852"/>
    </location>
</feature>
<feature type="region of interest" description="Disordered" evidence="2">
    <location>
        <begin position="423"/>
        <end position="443"/>
    </location>
</feature>
<feature type="compositionally biased region" description="Basic and acidic residues" evidence="2">
    <location>
        <begin position="427"/>
        <end position="436"/>
    </location>
</feature>
<evidence type="ECO:0000256" key="2">
    <source>
        <dbReference type="SAM" id="MobiDB-lite"/>
    </source>
</evidence>
<proteinExistence type="predicted"/>
<feature type="compositionally biased region" description="Basic and acidic residues" evidence="2">
    <location>
        <begin position="475"/>
        <end position="488"/>
    </location>
</feature>
<feature type="compositionally biased region" description="Basic residues" evidence="2">
    <location>
        <begin position="233"/>
        <end position="269"/>
    </location>
</feature>